<dbReference type="SUPFAM" id="SSF53098">
    <property type="entry name" value="Ribonuclease H-like"/>
    <property type="match status" value="1"/>
</dbReference>
<dbReference type="AlphaFoldDB" id="A0A5N5J5T0"/>
<dbReference type="Proteomes" id="UP000326939">
    <property type="component" value="Chromosome 18"/>
</dbReference>
<keyword evidence="3" id="KW-1185">Reference proteome</keyword>
<proteinExistence type="predicted"/>
<dbReference type="InterPro" id="IPR012337">
    <property type="entry name" value="RNaseH-like_sf"/>
</dbReference>
<feature type="region of interest" description="Disordered" evidence="1">
    <location>
        <begin position="100"/>
        <end position="120"/>
    </location>
</feature>
<evidence type="ECO:0008006" key="4">
    <source>
        <dbReference type="Google" id="ProtNLM"/>
    </source>
</evidence>
<accession>A0A5N5J5T0</accession>
<evidence type="ECO:0000256" key="1">
    <source>
        <dbReference type="SAM" id="MobiDB-lite"/>
    </source>
</evidence>
<evidence type="ECO:0000313" key="3">
    <source>
        <dbReference type="Proteomes" id="UP000326939"/>
    </source>
</evidence>
<name>A0A5N5J5T0_9ROSI</name>
<evidence type="ECO:0000313" key="2">
    <source>
        <dbReference type="EMBL" id="KAB5513786.1"/>
    </source>
</evidence>
<dbReference type="EMBL" id="VDCV01000018">
    <property type="protein sequence ID" value="KAB5513786.1"/>
    <property type="molecule type" value="Genomic_DNA"/>
</dbReference>
<comment type="caution">
    <text evidence="2">The sequence shown here is derived from an EMBL/GenBank/DDBJ whole genome shotgun (WGS) entry which is preliminary data.</text>
</comment>
<reference evidence="3" key="1">
    <citation type="journal article" date="2019" name="Gigascience">
        <title>De novo genome assembly of the endangered Acer yangbiense, a plant species with extremely small populations endemic to Yunnan Province, China.</title>
        <authorList>
            <person name="Yang J."/>
            <person name="Wariss H.M."/>
            <person name="Tao L."/>
            <person name="Zhang R."/>
            <person name="Yun Q."/>
            <person name="Hollingsworth P."/>
            <person name="Dao Z."/>
            <person name="Luo G."/>
            <person name="Guo H."/>
            <person name="Ma Y."/>
            <person name="Sun W."/>
        </authorList>
    </citation>
    <scope>NUCLEOTIDE SEQUENCE [LARGE SCALE GENOMIC DNA]</scope>
    <source>
        <strain evidence="3">cv. br00</strain>
    </source>
</reference>
<protein>
    <recommendedName>
        <fullName evidence="4">Reverse transcriptase Ty1/copia-type domain-containing protein</fullName>
    </recommendedName>
</protein>
<gene>
    <name evidence="2" type="ORF">DKX38_027692</name>
</gene>
<sequence length="164" mass="18834">MLHAKNVPGRWWAKAMKTATFVINKLPQQRLNFQSPFEKLWNKKPTSLPDSEGFKEEMQIARIQLSKDEDDTNSQEEVIDDDAEIKENPWQTGIHDQLNEEFNATTTSNPPRRSTRMKKPNAKYANAAVVEGDVCMLVMNGLKATQLIRSFEETGNWDALLRLE</sequence>
<organism evidence="2 3">
    <name type="scientific">Salix brachista</name>
    <dbReference type="NCBI Taxonomy" id="2182728"/>
    <lineage>
        <taxon>Eukaryota</taxon>
        <taxon>Viridiplantae</taxon>
        <taxon>Streptophyta</taxon>
        <taxon>Embryophyta</taxon>
        <taxon>Tracheophyta</taxon>
        <taxon>Spermatophyta</taxon>
        <taxon>Magnoliopsida</taxon>
        <taxon>eudicotyledons</taxon>
        <taxon>Gunneridae</taxon>
        <taxon>Pentapetalae</taxon>
        <taxon>rosids</taxon>
        <taxon>fabids</taxon>
        <taxon>Malpighiales</taxon>
        <taxon>Salicaceae</taxon>
        <taxon>Saliceae</taxon>
        <taxon>Salix</taxon>
    </lineage>
</organism>